<dbReference type="OrthoDB" id="441131at2759"/>
<dbReference type="Pfam" id="PF17863">
    <property type="entry name" value="AAA_lid_2"/>
    <property type="match status" value="1"/>
</dbReference>
<dbReference type="InterPro" id="IPR045006">
    <property type="entry name" value="CHLI-like"/>
</dbReference>
<dbReference type="InterPro" id="IPR041628">
    <property type="entry name" value="ChlI/MoxR_AAA_lid"/>
</dbReference>
<dbReference type="PANTHER" id="PTHR32039">
    <property type="entry name" value="MAGNESIUM-CHELATASE SUBUNIT CHLI"/>
    <property type="match status" value="1"/>
</dbReference>
<dbReference type="InterPro" id="IPR027417">
    <property type="entry name" value="P-loop_NTPase"/>
</dbReference>
<dbReference type="EMBL" id="OB711901">
    <property type="protein sequence ID" value="CAD7238936.1"/>
    <property type="molecule type" value="Genomic_DNA"/>
</dbReference>
<name>A0A7R8ZVY3_9CRUS</name>
<dbReference type="SUPFAM" id="SSF52540">
    <property type="entry name" value="P-loop containing nucleoside triphosphate hydrolases"/>
    <property type="match status" value="1"/>
</dbReference>
<gene>
    <name evidence="4" type="ORF">CTOB1V02_LOCUS16751</name>
</gene>
<sequence length="113" mass="13112">MNPDEGELRPQLQDRFGLAVNLSNQYSIEERIEIVELREAFDRWPDEFIEQYEDAQQALIEQVQDAQQTLDIVECPVELRRVIAERCHAANVDGMRGDIVWYRAALAHAAWQG</sequence>
<feature type="non-terminal residue" evidence="4">
    <location>
        <position position="113"/>
    </location>
</feature>
<evidence type="ECO:0000256" key="1">
    <source>
        <dbReference type="ARBA" id="ARBA00012825"/>
    </source>
</evidence>
<evidence type="ECO:0000313" key="4">
    <source>
        <dbReference type="EMBL" id="CAD7238936.1"/>
    </source>
</evidence>
<accession>A0A7R8ZVY3</accession>
<evidence type="ECO:0000256" key="2">
    <source>
        <dbReference type="ARBA" id="ARBA00023444"/>
    </source>
</evidence>
<protein>
    <recommendedName>
        <fullName evidence="1">magnesium chelatase</fullName>
        <ecNumber evidence="1">6.6.1.1</ecNumber>
    </recommendedName>
</protein>
<dbReference type="AlphaFoldDB" id="A0A7R8ZVY3"/>
<dbReference type="PANTHER" id="PTHR32039:SF9">
    <property type="entry name" value="MAGNESIUM-CHELATASE SUBUNIT CHLI-2, CHLOROPLASTIC"/>
    <property type="match status" value="1"/>
</dbReference>
<dbReference type="EC" id="6.6.1.1" evidence="1"/>
<comment type="pathway">
    <text evidence="2">Porphyrin-containing compound metabolism.</text>
</comment>
<dbReference type="GO" id="GO:0016851">
    <property type="term" value="F:magnesium chelatase activity"/>
    <property type="evidence" value="ECO:0007669"/>
    <property type="project" value="UniProtKB-EC"/>
</dbReference>
<proteinExistence type="predicted"/>
<organism evidence="4">
    <name type="scientific">Cyprideis torosa</name>
    <dbReference type="NCBI Taxonomy" id="163714"/>
    <lineage>
        <taxon>Eukaryota</taxon>
        <taxon>Metazoa</taxon>
        <taxon>Ecdysozoa</taxon>
        <taxon>Arthropoda</taxon>
        <taxon>Crustacea</taxon>
        <taxon>Oligostraca</taxon>
        <taxon>Ostracoda</taxon>
        <taxon>Podocopa</taxon>
        <taxon>Podocopida</taxon>
        <taxon>Cytherocopina</taxon>
        <taxon>Cytheroidea</taxon>
        <taxon>Cytherideidae</taxon>
        <taxon>Cyprideis</taxon>
    </lineage>
</organism>
<evidence type="ECO:0000259" key="3">
    <source>
        <dbReference type="Pfam" id="PF17863"/>
    </source>
</evidence>
<dbReference type="Gene3D" id="1.10.8.80">
    <property type="entry name" value="Magnesium chelatase subunit I, C-Terminal domain"/>
    <property type="match status" value="1"/>
</dbReference>
<feature type="domain" description="ChlI/MoxR AAA lid" evidence="3">
    <location>
        <begin position="83"/>
        <end position="113"/>
    </location>
</feature>
<reference evidence="4" key="1">
    <citation type="submission" date="2020-11" db="EMBL/GenBank/DDBJ databases">
        <authorList>
            <person name="Tran Van P."/>
        </authorList>
    </citation>
    <scope>NUCLEOTIDE SEQUENCE</scope>
</reference>